<dbReference type="Gene3D" id="1.25.40.10">
    <property type="entry name" value="Tetratricopeptide repeat domain"/>
    <property type="match status" value="1"/>
</dbReference>
<feature type="transmembrane region" description="Helical" evidence="1">
    <location>
        <begin position="12"/>
        <end position="32"/>
    </location>
</feature>
<evidence type="ECO:0000313" key="2">
    <source>
        <dbReference type="EMBL" id="HDQ88588.1"/>
    </source>
</evidence>
<sequence>MKNRAVLKGFITAFLFGCLVCFWIKIGFMFLADVFSAKSETALENLDFSRSLKYSSEAIELNPQEPAYYRRRAKILLLSSSKKDALKDISVAIELNPKNLATLRNSIPLMHLMALQNLTEETVDLNYLPKTREFYLYLFETYPNDAGVLVSLAYYQRKLGLKEDLDQTLHRISQLRLDLLEWHPLLVVE</sequence>
<dbReference type="Proteomes" id="UP000886066">
    <property type="component" value="Unassembled WGS sequence"/>
</dbReference>
<reference evidence="2" key="1">
    <citation type="journal article" date="2020" name="mSystems">
        <title>Genome- and Community-Level Interaction Insights into Carbon Utilization and Element Cycling Functions of Hydrothermarchaeota in Hydrothermal Sediment.</title>
        <authorList>
            <person name="Zhou Z."/>
            <person name="Liu Y."/>
            <person name="Xu W."/>
            <person name="Pan J."/>
            <person name="Luo Z.H."/>
            <person name="Li M."/>
        </authorList>
    </citation>
    <scope>NUCLEOTIDE SEQUENCE [LARGE SCALE GENOMIC DNA]</scope>
    <source>
        <strain evidence="2">SpSt-1219</strain>
    </source>
</reference>
<keyword evidence="1" id="KW-0812">Transmembrane</keyword>
<protein>
    <submittedName>
        <fullName evidence="2">Uncharacterized protein</fullName>
    </submittedName>
</protein>
<accession>A0A7C1DP13</accession>
<dbReference type="InterPro" id="IPR011990">
    <property type="entry name" value="TPR-like_helical_dom_sf"/>
</dbReference>
<keyword evidence="1" id="KW-1133">Transmembrane helix</keyword>
<keyword evidence="1" id="KW-0472">Membrane</keyword>
<evidence type="ECO:0000256" key="1">
    <source>
        <dbReference type="SAM" id="Phobius"/>
    </source>
</evidence>
<dbReference type="SUPFAM" id="SSF48452">
    <property type="entry name" value="TPR-like"/>
    <property type="match status" value="1"/>
</dbReference>
<organism evidence="2">
    <name type="scientific">candidate division WWE3 bacterium</name>
    <dbReference type="NCBI Taxonomy" id="2053526"/>
    <lineage>
        <taxon>Bacteria</taxon>
        <taxon>Katanobacteria</taxon>
    </lineage>
</organism>
<proteinExistence type="predicted"/>
<name>A0A7C1DP13_UNCKA</name>
<dbReference type="AlphaFoldDB" id="A0A7C1DP13"/>
<dbReference type="EMBL" id="DSDM01000019">
    <property type="protein sequence ID" value="HDQ88588.1"/>
    <property type="molecule type" value="Genomic_DNA"/>
</dbReference>
<comment type="caution">
    <text evidence="2">The sequence shown here is derived from an EMBL/GenBank/DDBJ whole genome shotgun (WGS) entry which is preliminary data.</text>
</comment>
<gene>
    <name evidence="2" type="ORF">ENN92_00345</name>
</gene>